<comment type="caution">
    <text evidence="9">The sequence shown here is derived from an EMBL/GenBank/DDBJ whole genome shotgun (WGS) entry which is preliminary data.</text>
</comment>
<comment type="similarity">
    <text evidence="1 8">Belongs to the inositol phosphokinase (IPK) family.</text>
</comment>
<dbReference type="GO" id="GO:0047326">
    <property type="term" value="F:inositol-1,3,4,6-tetrakisphosphate 5-kinase activity"/>
    <property type="evidence" value="ECO:0007669"/>
    <property type="project" value="RHEA"/>
</dbReference>
<sequence length="368" mass="42064">MINYHMHFSNVKGMLQHPDGTVLKQLQPPPRGPRELNFYNMVFGSSCHDHVFLELRKFLPKFLGTWTPTTAPNELYLKLEDVTRKFKKPCIMDVKIGKKSYDPDASAEKIQQQISKYPLMEEIGFLVLGMRVYQFSSDSYMTYDQRYGRGLTKETLKDGLSRFFHDGSCLRKDAVAASIREVERILQWFENQNKLCFYASSLLFVYEGSPQLTAMGVGDAPRKLAAPKGTKRTGEVVEHNNNVHVMNSSESRMVEASVGQSLSNMYALHRKGCFKAHQSMVPLHLKNAEQDRSICKCLTLISPGQPNGNEIKQLEKDLMHTSSMLQEPPEVDVRMIDFAHVFPSNTKDEEYIYGLKHLISVLRNMLDD</sequence>
<protein>
    <recommendedName>
        <fullName evidence="8">Kinase</fullName>
        <ecNumber evidence="8">2.7.-.-</ecNumber>
    </recommendedName>
</protein>
<evidence type="ECO:0000256" key="4">
    <source>
        <dbReference type="ARBA" id="ARBA00022777"/>
    </source>
</evidence>
<dbReference type="GO" id="GO:0008440">
    <property type="term" value="F:inositol-1,4,5-trisphosphate 3-kinase activity"/>
    <property type="evidence" value="ECO:0007669"/>
    <property type="project" value="TreeGrafter"/>
</dbReference>
<dbReference type="Pfam" id="PF03770">
    <property type="entry name" value="IPK"/>
    <property type="match status" value="1"/>
</dbReference>
<dbReference type="GO" id="GO:0005737">
    <property type="term" value="C:cytoplasm"/>
    <property type="evidence" value="ECO:0007669"/>
    <property type="project" value="TreeGrafter"/>
</dbReference>
<evidence type="ECO:0000313" key="10">
    <source>
        <dbReference type="Proteomes" id="UP000287033"/>
    </source>
</evidence>
<proteinExistence type="inferred from homology"/>
<keyword evidence="2 8" id="KW-0808">Transferase</keyword>
<dbReference type="Proteomes" id="UP000287033">
    <property type="component" value="Unassembled WGS sequence"/>
</dbReference>
<keyword evidence="10" id="KW-1185">Reference proteome</keyword>
<evidence type="ECO:0000313" key="9">
    <source>
        <dbReference type="EMBL" id="GCC34047.1"/>
    </source>
</evidence>
<keyword evidence="3" id="KW-0547">Nucleotide-binding</keyword>
<evidence type="ECO:0000256" key="3">
    <source>
        <dbReference type="ARBA" id="ARBA00022741"/>
    </source>
</evidence>
<evidence type="ECO:0000256" key="6">
    <source>
        <dbReference type="ARBA" id="ARBA00036164"/>
    </source>
</evidence>
<comment type="catalytic activity">
    <reaction evidence="7">
        <text>1D-myo-inositol 1,3,4,6-tetrakisphosphate + ATP = 1D-myo-inositol 1,3,4,5,6-pentakisphosphate + ADP + H(+)</text>
        <dbReference type="Rhea" id="RHEA:12717"/>
        <dbReference type="ChEBI" id="CHEBI:15378"/>
        <dbReference type="ChEBI" id="CHEBI:30616"/>
        <dbReference type="ChEBI" id="CHEBI:57660"/>
        <dbReference type="ChEBI" id="CHEBI:57733"/>
        <dbReference type="ChEBI" id="CHEBI:456216"/>
        <dbReference type="EC" id="2.7.1.140"/>
    </reaction>
</comment>
<dbReference type="PANTHER" id="PTHR12400:SF51">
    <property type="entry name" value="INOSITOL POLYPHOSPHATE MULTIKINASE"/>
    <property type="match status" value="1"/>
</dbReference>
<keyword evidence="4 8" id="KW-0418">Kinase</keyword>
<gene>
    <name evidence="9" type="ORF">chiPu_0012520</name>
</gene>
<comment type="catalytic activity">
    <reaction evidence="6">
        <text>1D-myo-inositol 1,4,5-trisphosphate + 2 ATP = 1D-myo-inositol 1,3,4,5,6-pentakisphosphate + 2 ADP + 2 H(+)</text>
        <dbReference type="Rhea" id="RHEA:32359"/>
        <dbReference type="ChEBI" id="CHEBI:15378"/>
        <dbReference type="ChEBI" id="CHEBI:30616"/>
        <dbReference type="ChEBI" id="CHEBI:57733"/>
        <dbReference type="ChEBI" id="CHEBI:203600"/>
        <dbReference type="ChEBI" id="CHEBI:456216"/>
        <dbReference type="EC" id="2.7.1.151"/>
    </reaction>
</comment>
<dbReference type="STRING" id="137246.A0A401SUG2"/>
<dbReference type="AlphaFoldDB" id="A0A401SUG2"/>
<dbReference type="EMBL" id="BEZZ01000564">
    <property type="protein sequence ID" value="GCC34047.1"/>
    <property type="molecule type" value="Genomic_DNA"/>
</dbReference>
<dbReference type="OMA" id="TGCQEVA"/>
<dbReference type="PANTHER" id="PTHR12400">
    <property type="entry name" value="INOSITOL POLYPHOSPHATE KINASE"/>
    <property type="match status" value="1"/>
</dbReference>
<dbReference type="InterPro" id="IPR038286">
    <property type="entry name" value="IPK_sf"/>
</dbReference>
<dbReference type="SUPFAM" id="SSF56104">
    <property type="entry name" value="SAICAR synthase-like"/>
    <property type="match status" value="1"/>
</dbReference>
<evidence type="ECO:0000256" key="5">
    <source>
        <dbReference type="ARBA" id="ARBA00022840"/>
    </source>
</evidence>
<name>A0A401SUG2_CHIPU</name>
<dbReference type="GO" id="GO:0032958">
    <property type="term" value="P:inositol phosphate biosynthetic process"/>
    <property type="evidence" value="ECO:0007669"/>
    <property type="project" value="InterPro"/>
</dbReference>
<dbReference type="OrthoDB" id="338650at2759"/>
<evidence type="ECO:0000256" key="2">
    <source>
        <dbReference type="ARBA" id="ARBA00022679"/>
    </source>
</evidence>
<evidence type="ECO:0000256" key="7">
    <source>
        <dbReference type="ARBA" id="ARBA00036525"/>
    </source>
</evidence>
<dbReference type="GO" id="GO:0005634">
    <property type="term" value="C:nucleus"/>
    <property type="evidence" value="ECO:0007669"/>
    <property type="project" value="TreeGrafter"/>
</dbReference>
<keyword evidence="5" id="KW-0067">ATP-binding</keyword>
<evidence type="ECO:0000256" key="8">
    <source>
        <dbReference type="RuleBase" id="RU363090"/>
    </source>
</evidence>
<organism evidence="9 10">
    <name type="scientific">Chiloscyllium punctatum</name>
    <name type="common">Brownbanded bambooshark</name>
    <name type="synonym">Hemiscyllium punctatum</name>
    <dbReference type="NCBI Taxonomy" id="137246"/>
    <lineage>
        <taxon>Eukaryota</taxon>
        <taxon>Metazoa</taxon>
        <taxon>Chordata</taxon>
        <taxon>Craniata</taxon>
        <taxon>Vertebrata</taxon>
        <taxon>Chondrichthyes</taxon>
        <taxon>Elasmobranchii</taxon>
        <taxon>Galeomorphii</taxon>
        <taxon>Galeoidea</taxon>
        <taxon>Orectolobiformes</taxon>
        <taxon>Hemiscylliidae</taxon>
        <taxon>Chiloscyllium</taxon>
    </lineage>
</organism>
<dbReference type="Gene3D" id="3.30.470.160">
    <property type="entry name" value="Inositol polyphosphate kinase"/>
    <property type="match status" value="1"/>
</dbReference>
<dbReference type="EC" id="2.7.-.-" evidence="8"/>
<evidence type="ECO:0000256" key="1">
    <source>
        <dbReference type="ARBA" id="ARBA00007374"/>
    </source>
</evidence>
<dbReference type="GO" id="GO:0005524">
    <property type="term" value="F:ATP binding"/>
    <property type="evidence" value="ECO:0007669"/>
    <property type="project" value="UniProtKB-KW"/>
</dbReference>
<accession>A0A401SUG2</accession>
<reference evidence="9 10" key="1">
    <citation type="journal article" date="2018" name="Nat. Ecol. Evol.">
        <title>Shark genomes provide insights into elasmobranch evolution and the origin of vertebrates.</title>
        <authorList>
            <person name="Hara Y"/>
            <person name="Yamaguchi K"/>
            <person name="Onimaru K"/>
            <person name="Kadota M"/>
            <person name="Koyanagi M"/>
            <person name="Keeley SD"/>
            <person name="Tatsumi K"/>
            <person name="Tanaka K"/>
            <person name="Motone F"/>
            <person name="Kageyama Y"/>
            <person name="Nozu R"/>
            <person name="Adachi N"/>
            <person name="Nishimura O"/>
            <person name="Nakagawa R"/>
            <person name="Tanegashima C"/>
            <person name="Kiyatake I"/>
            <person name="Matsumoto R"/>
            <person name="Murakumo K"/>
            <person name="Nishida K"/>
            <person name="Terakita A"/>
            <person name="Kuratani S"/>
            <person name="Sato K"/>
            <person name="Hyodo S Kuraku.S."/>
        </authorList>
    </citation>
    <scope>NUCLEOTIDE SEQUENCE [LARGE SCALE GENOMIC DNA]</scope>
</reference>
<dbReference type="InterPro" id="IPR005522">
    <property type="entry name" value="IPK"/>
</dbReference>